<evidence type="ECO:0000313" key="10">
    <source>
        <dbReference type="EMBL" id="VFK80327.1"/>
    </source>
</evidence>
<evidence type="ECO:0000256" key="4">
    <source>
        <dbReference type="ARBA" id="ARBA00023239"/>
    </source>
</evidence>
<dbReference type="Gene3D" id="2.40.37.10">
    <property type="entry name" value="Lyase, Ornithine Decarboxylase, Chain A, domain 1"/>
    <property type="match status" value="1"/>
</dbReference>
<evidence type="ECO:0000256" key="8">
    <source>
        <dbReference type="RuleBase" id="RU003738"/>
    </source>
</evidence>
<feature type="domain" description="Orn/DAP/Arg decarboxylase 2 N-terminal" evidence="9">
    <location>
        <begin position="28"/>
        <end position="269"/>
    </location>
</feature>
<dbReference type="SUPFAM" id="SSF51419">
    <property type="entry name" value="PLP-binding barrel"/>
    <property type="match status" value="1"/>
</dbReference>
<dbReference type="EMBL" id="CAADHB010000103">
    <property type="protein sequence ID" value="VFK80327.1"/>
    <property type="molecule type" value="Genomic_DNA"/>
</dbReference>
<organism evidence="10">
    <name type="scientific">Candidatus Kentrum sp. SD</name>
    <dbReference type="NCBI Taxonomy" id="2126332"/>
    <lineage>
        <taxon>Bacteria</taxon>
        <taxon>Pseudomonadati</taxon>
        <taxon>Pseudomonadota</taxon>
        <taxon>Gammaproteobacteria</taxon>
        <taxon>Candidatus Kentrum</taxon>
    </lineage>
</organism>
<evidence type="ECO:0000256" key="7">
    <source>
        <dbReference type="PIRSR" id="PIRSR600183-50"/>
    </source>
</evidence>
<feature type="binding site" evidence="5">
    <location>
        <position position="221"/>
    </location>
    <ligand>
        <name>pyridoxal 5'-phosphate</name>
        <dbReference type="ChEBI" id="CHEBI:597326"/>
    </ligand>
</feature>
<dbReference type="PRINTS" id="PR01179">
    <property type="entry name" value="ODADCRBXLASE"/>
</dbReference>
<sequence length="407" mass="45646">MTLATKALISAAEAFDTPLYLYDADLVTQRYRELREFITWPRLRVHYAMKANYNPGILKILNDIGAHLDTVSPAEVLLALRLGFDRDRILYTANNMTDGEARVIRESGVLLNIDSLSRLSRFGRESPASRVCLRFNPDVVDGEDAKVRTGGDLTKFGILLQDVEKVKEIIRRHHLTVVGLHEHTGSGLTMTESVYQSMKNLMAIATRENFPDLEFLDFGGGFKVPYRPDEERVDYPAMGAEITRLFTAFCAEYGKALEMRFEPGKYVVAEAGYLIVEVNTIKYNNARAIVGCNSGFPQLIRPVLYDAYHHIVNLTNPDGEPHHYDICGNICETGDRFAEQRLIPEIREGDLLAIQNAGAYCYSMGGVYNLRPMPAEAMIHLGELRLVRARLGNEELVARILAESGLA</sequence>
<evidence type="ECO:0000259" key="9">
    <source>
        <dbReference type="Pfam" id="PF02784"/>
    </source>
</evidence>
<dbReference type="InterPro" id="IPR022644">
    <property type="entry name" value="De-COase2_N"/>
</dbReference>
<dbReference type="NCBIfam" id="TIGR01048">
    <property type="entry name" value="lysA"/>
    <property type="match status" value="1"/>
</dbReference>
<keyword evidence="4 5" id="KW-0456">Lyase</keyword>
<feature type="modified residue" description="N6-(pyridoxal phosphate)lysine" evidence="5 7">
    <location>
        <position position="50"/>
    </location>
</feature>
<dbReference type="CDD" id="cd06828">
    <property type="entry name" value="PLPDE_III_DapDC"/>
    <property type="match status" value="1"/>
</dbReference>
<keyword evidence="2 5" id="KW-0210">Decarboxylase</keyword>
<keyword evidence="5" id="KW-0028">Amino-acid biosynthesis</keyword>
<accession>A0A451BQ01</accession>
<dbReference type="InterPro" id="IPR022653">
    <property type="entry name" value="De-COase2_pyr-phos_BS"/>
</dbReference>
<dbReference type="InterPro" id="IPR029066">
    <property type="entry name" value="PLP-binding_barrel"/>
</dbReference>
<evidence type="ECO:0000256" key="2">
    <source>
        <dbReference type="ARBA" id="ARBA00022793"/>
    </source>
</evidence>
<dbReference type="GO" id="GO:0008836">
    <property type="term" value="F:diaminopimelate decarboxylase activity"/>
    <property type="evidence" value="ECO:0007669"/>
    <property type="project" value="UniProtKB-UniRule"/>
</dbReference>
<dbReference type="InterPro" id="IPR009006">
    <property type="entry name" value="Ala_racemase/Decarboxylase_C"/>
</dbReference>
<dbReference type="GO" id="GO:0030170">
    <property type="term" value="F:pyridoxal phosphate binding"/>
    <property type="evidence" value="ECO:0007669"/>
    <property type="project" value="UniProtKB-UniRule"/>
</dbReference>
<dbReference type="InterPro" id="IPR000183">
    <property type="entry name" value="Orn/DAP/Arg_de-COase"/>
</dbReference>
<comment type="similarity">
    <text evidence="5">Belongs to the Orn/Lys/Arg decarboxylase class-II family. LysA subfamily.</text>
</comment>
<comment type="function">
    <text evidence="5">Specifically catalyzes the decarboxylation of meso-diaminopimelate (meso-DAP) to L-lysine.</text>
</comment>
<feature type="binding site" evidence="5">
    <location>
        <position position="332"/>
    </location>
    <ligand>
        <name>substrate</name>
    </ligand>
</feature>
<dbReference type="GO" id="GO:0009089">
    <property type="term" value="P:lysine biosynthetic process via diaminopimelate"/>
    <property type="evidence" value="ECO:0007669"/>
    <property type="project" value="UniProtKB-UniRule"/>
</dbReference>
<evidence type="ECO:0000256" key="1">
    <source>
        <dbReference type="ARBA" id="ARBA00001933"/>
    </source>
</evidence>
<dbReference type="PRINTS" id="PR01181">
    <property type="entry name" value="DAPDCRBXLASE"/>
</dbReference>
<comment type="subunit">
    <text evidence="5">Homodimer.</text>
</comment>
<dbReference type="PROSITE" id="PS00878">
    <property type="entry name" value="ODR_DC_2_1"/>
    <property type="match status" value="1"/>
</dbReference>
<feature type="binding site" evidence="5">
    <location>
        <position position="305"/>
    </location>
    <ligand>
        <name>substrate</name>
    </ligand>
</feature>
<gene>
    <name evidence="5" type="primary">lysA</name>
    <name evidence="10" type="ORF">BECKSD772D_GA0070982_11032</name>
</gene>
<comment type="cofactor">
    <cofactor evidence="1 5 7 8">
        <name>pyridoxal 5'-phosphate</name>
        <dbReference type="ChEBI" id="CHEBI:597326"/>
    </cofactor>
</comment>
<dbReference type="UniPathway" id="UPA00034">
    <property type="reaction ID" value="UER00027"/>
</dbReference>
<protein>
    <recommendedName>
        <fullName evidence="5 6">Diaminopimelate decarboxylase</fullName>
        <shortName evidence="5">DAP decarboxylase</shortName>
        <shortName evidence="5">DAPDC</shortName>
        <ecNumber evidence="5 6">4.1.1.20</ecNumber>
    </recommendedName>
</protein>
<dbReference type="PANTHER" id="PTHR43727">
    <property type="entry name" value="DIAMINOPIMELATE DECARBOXYLASE"/>
    <property type="match status" value="1"/>
</dbReference>
<reference evidence="10" key="1">
    <citation type="submission" date="2019-02" db="EMBL/GenBank/DDBJ databases">
        <authorList>
            <person name="Gruber-Vodicka R. H."/>
            <person name="Seah K. B. B."/>
        </authorList>
    </citation>
    <scope>NUCLEOTIDE SEQUENCE</scope>
    <source>
        <strain evidence="10">BECK_S127</strain>
    </source>
</reference>
<dbReference type="AlphaFoldDB" id="A0A451BQ01"/>
<comment type="caution">
    <text evidence="5">Lacks conserved residue(s) required for the propagation of feature annotation.</text>
</comment>
<name>A0A451BQ01_9GAMM</name>
<feature type="binding site" evidence="5">
    <location>
        <position position="360"/>
    </location>
    <ligand>
        <name>pyridoxal 5'-phosphate</name>
        <dbReference type="ChEBI" id="CHEBI:597326"/>
    </ligand>
</feature>
<feature type="binding site" evidence="5">
    <location>
        <position position="360"/>
    </location>
    <ligand>
        <name>substrate</name>
    </ligand>
</feature>
<dbReference type="Gene3D" id="3.20.20.10">
    <property type="entry name" value="Alanine racemase"/>
    <property type="match status" value="1"/>
</dbReference>
<comment type="pathway">
    <text evidence="5 8">Amino-acid biosynthesis; L-lysine biosynthesis via DAP pathway; L-lysine from DL-2,6-diaminopimelate: step 1/1.</text>
</comment>
<proteinExistence type="inferred from homology"/>
<dbReference type="HAMAP" id="MF_02120">
    <property type="entry name" value="LysA"/>
    <property type="match status" value="1"/>
</dbReference>
<keyword evidence="5 8" id="KW-0457">Lysine biosynthesis</keyword>
<evidence type="ECO:0000256" key="5">
    <source>
        <dbReference type="HAMAP-Rule" id="MF_02120"/>
    </source>
</evidence>
<dbReference type="Pfam" id="PF02784">
    <property type="entry name" value="Orn_Arg_deC_N"/>
    <property type="match status" value="1"/>
</dbReference>
<keyword evidence="3 5" id="KW-0663">Pyridoxal phosphate</keyword>
<feature type="active site" description="Proton donor" evidence="7">
    <location>
        <position position="331"/>
    </location>
</feature>
<dbReference type="InterPro" id="IPR002986">
    <property type="entry name" value="DAP_deCOOHase_LysA"/>
</dbReference>
<evidence type="ECO:0000256" key="3">
    <source>
        <dbReference type="ARBA" id="ARBA00022898"/>
    </source>
</evidence>
<dbReference type="SUPFAM" id="SSF50621">
    <property type="entry name" value="Alanine racemase C-terminal domain-like"/>
    <property type="match status" value="1"/>
</dbReference>
<dbReference type="EC" id="4.1.1.20" evidence="5 6"/>
<evidence type="ECO:0000256" key="6">
    <source>
        <dbReference type="NCBIfam" id="TIGR01048"/>
    </source>
</evidence>
<dbReference type="PANTHER" id="PTHR43727:SF2">
    <property type="entry name" value="GROUP IV DECARBOXYLASE"/>
    <property type="match status" value="1"/>
</dbReference>
<comment type="catalytic activity">
    <reaction evidence="5 8">
        <text>meso-2,6-diaminopimelate + H(+) = L-lysine + CO2</text>
        <dbReference type="Rhea" id="RHEA:15101"/>
        <dbReference type="ChEBI" id="CHEBI:15378"/>
        <dbReference type="ChEBI" id="CHEBI:16526"/>
        <dbReference type="ChEBI" id="CHEBI:32551"/>
        <dbReference type="ChEBI" id="CHEBI:57791"/>
        <dbReference type="EC" id="4.1.1.20"/>
    </reaction>
</comment>
<feature type="binding site" evidence="5">
    <location>
        <position position="301"/>
    </location>
    <ligand>
        <name>substrate</name>
    </ligand>
</feature>